<keyword evidence="1" id="KW-1015">Disulfide bond</keyword>
<dbReference type="GeneTree" id="ENSGT00930000150969"/>
<dbReference type="SMART" id="SM01039">
    <property type="entry name" value="BRICHOS"/>
    <property type="match status" value="1"/>
</dbReference>
<dbReference type="Proteomes" id="UP000002280">
    <property type="component" value="Chromosome 1"/>
</dbReference>
<reference evidence="4 5" key="1">
    <citation type="journal article" date="2007" name="Nature">
        <title>Genome of the marsupial Monodelphis domestica reveals innovation in non-coding sequences.</title>
        <authorList>
            <person name="Mikkelsen T.S."/>
            <person name="Wakefield M.J."/>
            <person name="Aken B."/>
            <person name="Amemiya C.T."/>
            <person name="Chang J.L."/>
            <person name="Duke S."/>
            <person name="Garber M."/>
            <person name="Gentles A.J."/>
            <person name="Goodstadt L."/>
            <person name="Heger A."/>
            <person name="Jurka J."/>
            <person name="Kamal M."/>
            <person name="Mauceli E."/>
            <person name="Searle S.M."/>
            <person name="Sharpe T."/>
            <person name="Baker M.L."/>
            <person name="Batzer M.A."/>
            <person name="Benos P.V."/>
            <person name="Belov K."/>
            <person name="Clamp M."/>
            <person name="Cook A."/>
            <person name="Cuff J."/>
            <person name="Das R."/>
            <person name="Davidow L."/>
            <person name="Deakin J.E."/>
            <person name="Fazzari M.J."/>
            <person name="Glass J.L."/>
            <person name="Grabherr M."/>
            <person name="Greally J.M."/>
            <person name="Gu W."/>
            <person name="Hore T.A."/>
            <person name="Huttley G.A."/>
            <person name="Kleber M."/>
            <person name="Jirtle R.L."/>
            <person name="Koina E."/>
            <person name="Lee J.T."/>
            <person name="Mahony S."/>
            <person name="Marra M.A."/>
            <person name="Miller R.D."/>
            <person name="Nicholls R.D."/>
            <person name="Oda M."/>
            <person name="Papenfuss A.T."/>
            <person name="Parra Z.E."/>
            <person name="Pollock D.D."/>
            <person name="Ray D.A."/>
            <person name="Schein J.E."/>
            <person name="Speed T.P."/>
            <person name="Thompson K."/>
            <person name="VandeBerg J.L."/>
            <person name="Wade C.M."/>
            <person name="Walker J.A."/>
            <person name="Waters P.D."/>
            <person name="Webber C."/>
            <person name="Weidman J.R."/>
            <person name="Xie X."/>
            <person name="Zody M.C."/>
            <person name="Baldwin J."/>
            <person name="Abdouelleil A."/>
            <person name="Abdulkadir J."/>
            <person name="Abebe A."/>
            <person name="Abera B."/>
            <person name="Abreu J."/>
            <person name="Acer S.C."/>
            <person name="Aftuck L."/>
            <person name="Alexander A."/>
            <person name="An P."/>
            <person name="Anderson E."/>
            <person name="Anderson S."/>
            <person name="Arachi H."/>
            <person name="Azer M."/>
            <person name="Bachantsang P."/>
            <person name="Barry A."/>
            <person name="Bayul T."/>
            <person name="Berlin A."/>
            <person name="Bessette D."/>
            <person name="Bloom T."/>
            <person name="Bloom T."/>
            <person name="Boguslavskiy L."/>
            <person name="Bonnet C."/>
            <person name="Boukhgalter B."/>
            <person name="Bourzgui I."/>
            <person name="Brown A."/>
            <person name="Cahill P."/>
            <person name="Channer S."/>
            <person name="Cheshatsang Y."/>
            <person name="Chuda L."/>
            <person name="Citroen M."/>
            <person name="Collymore A."/>
            <person name="Cooke P."/>
            <person name="Costello M."/>
            <person name="D'Aco K."/>
            <person name="Daza R."/>
            <person name="De Haan G."/>
            <person name="DeGray S."/>
            <person name="DeMaso C."/>
            <person name="Dhargay N."/>
            <person name="Dooley K."/>
            <person name="Dooley E."/>
            <person name="Doricent M."/>
            <person name="Dorje P."/>
            <person name="Dorjee K."/>
            <person name="Dupes A."/>
            <person name="Elong R."/>
            <person name="Falk J."/>
            <person name="Farina A."/>
            <person name="Faro S."/>
            <person name="Ferguson D."/>
            <person name="Fisher S."/>
            <person name="Foley C.D."/>
            <person name="Franke A."/>
            <person name="Friedrich D."/>
            <person name="Gadbois L."/>
            <person name="Gearin G."/>
            <person name="Gearin C.R."/>
            <person name="Giannoukos G."/>
            <person name="Goode T."/>
            <person name="Graham J."/>
            <person name="Grandbois E."/>
            <person name="Grewal S."/>
            <person name="Gyaltsen K."/>
            <person name="Hafez N."/>
            <person name="Hagos B."/>
            <person name="Hall J."/>
            <person name="Henson C."/>
            <person name="Hollinger A."/>
            <person name="Honan T."/>
            <person name="Huard M.D."/>
            <person name="Hughes L."/>
            <person name="Hurhula B."/>
            <person name="Husby M.E."/>
            <person name="Kamat A."/>
            <person name="Kanga B."/>
            <person name="Kashin S."/>
            <person name="Khazanovich D."/>
            <person name="Kisner P."/>
            <person name="Lance K."/>
            <person name="Lara M."/>
            <person name="Lee W."/>
            <person name="Lennon N."/>
            <person name="Letendre F."/>
            <person name="LeVine R."/>
            <person name="Lipovsky A."/>
            <person name="Liu X."/>
            <person name="Liu J."/>
            <person name="Liu S."/>
            <person name="Lokyitsang T."/>
            <person name="Lokyitsang Y."/>
            <person name="Lubonja R."/>
            <person name="Lui A."/>
            <person name="MacDonald P."/>
            <person name="Magnisalis V."/>
            <person name="Maru K."/>
            <person name="Matthews C."/>
            <person name="McCusker W."/>
            <person name="McDonough S."/>
            <person name="Mehta T."/>
            <person name="Meldrim J."/>
            <person name="Meneus L."/>
            <person name="Mihai O."/>
            <person name="Mihalev A."/>
            <person name="Mihova T."/>
            <person name="Mittelman R."/>
            <person name="Mlenga V."/>
            <person name="Montmayeur A."/>
            <person name="Mulrain L."/>
            <person name="Navidi A."/>
            <person name="Naylor J."/>
            <person name="Negash T."/>
            <person name="Nguyen T."/>
            <person name="Nguyen N."/>
            <person name="Nicol R."/>
            <person name="Norbu C."/>
            <person name="Norbu N."/>
            <person name="Novod N."/>
            <person name="O'Neill B."/>
            <person name="Osman S."/>
            <person name="Markiewicz E."/>
            <person name="Oyono O.L."/>
            <person name="Patti C."/>
            <person name="Phunkhang P."/>
            <person name="Pierre F."/>
            <person name="Priest M."/>
            <person name="Raghuraman S."/>
            <person name="Rege F."/>
            <person name="Reyes R."/>
            <person name="Rise C."/>
            <person name="Rogov P."/>
            <person name="Ross K."/>
            <person name="Ryan E."/>
            <person name="Settipalli S."/>
            <person name="Shea T."/>
            <person name="Sherpa N."/>
            <person name="Shi L."/>
            <person name="Shih D."/>
            <person name="Sparrow T."/>
            <person name="Spaulding J."/>
            <person name="Stalker J."/>
            <person name="Stange-Thomann N."/>
            <person name="Stavropoulos S."/>
            <person name="Stone C."/>
            <person name="Strader C."/>
            <person name="Tesfaye S."/>
            <person name="Thomson T."/>
            <person name="Thoulutsang Y."/>
            <person name="Thoulutsang D."/>
            <person name="Topham K."/>
            <person name="Topping I."/>
            <person name="Tsamla T."/>
            <person name="Vassiliev H."/>
            <person name="Vo A."/>
            <person name="Wangchuk T."/>
            <person name="Wangdi T."/>
            <person name="Weiand M."/>
            <person name="Wilkinson J."/>
            <person name="Wilson A."/>
            <person name="Yadav S."/>
            <person name="Young G."/>
            <person name="Yu Q."/>
            <person name="Zembek L."/>
            <person name="Zhong D."/>
            <person name="Zimmer A."/>
            <person name="Zwirko Z."/>
            <person name="Jaffe D.B."/>
            <person name="Alvarez P."/>
            <person name="Brockman W."/>
            <person name="Butler J."/>
            <person name="Chin C."/>
            <person name="Gnerre S."/>
            <person name="MacCallum I."/>
            <person name="Graves J.A."/>
            <person name="Ponting C.P."/>
            <person name="Breen M."/>
            <person name="Samollow P.B."/>
            <person name="Lander E.S."/>
            <person name="Lindblad-Toh K."/>
        </authorList>
    </citation>
    <scope>NUCLEOTIDE SEQUENCE [LARGE SCALE GENOMIC DNA]</scope>
</reference>
<dbReference type="Pfam" id="PF04089">
    <property type="entry name" value="BRICHOS"/>
    <property type="match status" value="1"/>
</dbReference>
<dbReference type="GO" id="GO:0042127">
    <property type="term" value="P:regulation of cell population proliferation"/>
    <property type="evidence" value="ECO:0000318"/>
    <property type="project" value="GO_Central"/>
</dbReference>
<dbReference type="eggNOG" id="ENOG502S4AB">
    <property type="taxonomic scope" value="Eukaryota"/>
</dbReference>
<dbReference type="PROSITE" id="PS50869">
    <property type="entry name" value="BRICHOS"/>
    <property type="match status" value="1"/>
</dbReference>
<feature type="domain" description="BRICHOS" evidence="3">
    <location>
        <begin position="48"/>
        <end position="141"/>
    </location>
</feature>
<dbReference type="InterPro" id="IPR051772">
    <property type="entry name" value="Gastrokine"/>
</dbReference>
<dbReference type="Bgee" id="ENSMODG00000011733">
    <property type="expression patterns" value="Expressed in lung and 3 other cell types or tissues"/>
</dbReference>
<reference evidence="4" key="2">
    <citation type="submission" date="2025-08" db="UniProtKB">
        <authorList>
            <consortium name="Ensembl"/>
        </authorList>
    </citation>
    <scope>IDENTIFICATION</scope>
</reference>
<keyword evidence="5" id="KW-1185">Reference proteome</keyword>
<evidence type="ECO:0000313" key="4">
    <source>
        <dbReference type="Ensembl" id="ENSMODP00000014697.3"/>
    </source>
</evidence>
<feature type="chain" id="PRO_5023838017" description="BRICHOS domain-containing protein" evidence="2">
    <location>
        <begin position="18"/>
        <end position="180"/>
    </location>
</feature>
<dbReference type="PANTHER" id="PTHR16483">
    <property type="entry name" value="GASTROKINE 1"/>
    <property type="match status" value="1"/>
</dbReference>
<evidence type="ECO:0000256" key="2">
    <source>
        <dbReference type="SAM" id="SignalP"/>
    </source>
</evidence>
<dbReference type="InParanoid" id="F7FSS1"/>
<proteinExistence type="predicted"/>
<accession>F7FSS1</accession>
<dbReference type="GO" id="GO:0005615">
    <property type="term" value="C:extracellular space"/>
    <property type="evidence" value="ECO:0000318"/>
    <property type="project" value="GO_Central"/>
</dbReference>
<organism evidence="4 5">
    <name type="scientific">Monodelphis domestica</name>
    <name type="common">Gray short-tailed opossum</name>
    <dbReference type="NCBI Taxonomy" id="13616"/>
    <lineage>
        <taxon>Eukaryota</taxon>
        <taxon>Metazoa</taxon>
        <taxon>Chordata</taxon>
        <taxon>Craniata</taxon>
        <taxon>Vertebrata</taxon>
        <taxon>Euteleostomi</taxon>
        <taxon>Mammalia</taxon>
        <taxon>Metatheria</taxon>
        <taxon>Didelphimorphia</taxon>
        <taxon>Didelphidae</taxon>
        <taxon>Monodelphis</taxon>
    </lineage>
</organism>
<dbReference type="Ensembl" id="ENSMODT00000014968.3">
    <property type="protein sequence ID" value="ENSMODP00000014697.3"/>
    <property type="gene ID" value="ENSMODG00000011733.3"/>
</dbReference>
<dbReference type="STRING" id="13616.ENSMODP00000014697"/>
<evidence type="ECO:0000313" key="5">
    <source>
        <dbReference type="Proteomes" id="UP000002280"/>
    </source>
</evidence>
<dbReference type="OMA" id="LFSKMAC"/>
<dbReference type="Gene3D" id="3.30.390.150">
    <property type="match status" value="1"/>
</dbReference>
<dbReference type="InterPro" id="IPR007084">
    <property type="entry name" value="BRICHOS_dom"/>
</dbReference>
<dbReference type="FunCoup" id="F7FSS1">
    <property type="interactions" value="122"/>
</dbReference>
<sequence>MTVIAAFLAIFLTPSLAKTDQSQLLKRIDEDHNANIDIHGSIALIHDTNPWSEWDGILDYSRGYLAAKLFSKKVCVLTKMDKVILPSLEVLQKALHNKQLPRNHTSSKGVTYVVLPTRVKNVAQYGKPINDLCRGFPTYFAQQRPEGCALALDPQSCFKARIYTNTYGFGILICGEIPGL</sequence>
<feature type="signal peptide" evidence="2">
    <location>
        <begin position="1"/>
        <end position="17"/>
    </location>
</feature>
<dbReference type="HOGENOM" id="CLU_098684_1_0_1"/>
<reference evidence="4" key="3">
    <citation type="submission" date="2025-09" db="UniProtKB">
        <authorList>
            <consortium name="Ensembl"/>
        </authorList>
    </citation>
    <scope>IDENTIFICATION</scope>
</reference>
<name>F7FSS1_MONDO</name>
<dbReference type="AlphaFoldDB" id="F7FSS1"/>
<protein>
    <recommendedName>
        <fullName evidence="3">BRICHOS domain-containing protein</fullName>
    </recommendedName>
</protein>
<evidence type="ECO:0000259" key="3">
    <source>
        <dbReference type="PROSITE" id="PS50869"/>
    </source>
</evidence>
<keyword evidence="2" id="KW-0732">Signal</keyword>
<evidence type="ECO:0000256" key="1">
    <source>
        <dbReference type="ARBA" id="ARBA00023157"/>
    </source>
</evidence>